<evidence type="ECO:0000313" key="1">
    <source>
        <dbReference type="EMBL" id="KXU91029.1"/>
    </source>
</evidence>
<protein>
    <submittedName>
        <fullName evidence="1">Uncharacterized protein</fullName>
    </submittedName>
</protein>
<sequence length="62" mass="7012">MVSLEMIGSHIVRRPSHSDDALMEHPVCARRRAFGLEMPVRLVFDRLLDGSVRPGKRTAARN</sequence>
<dbReference type="Proteomes" id="UP000075613">
    <property type="component" value="Unassembled WGS sequence"/>
</dbReference>
<dbReference type="EMBL" id="LRBG01000001">
    <property type="protein sequence ID" value="KXU91029.1"/>
    <property type="molecule type" value="Genomic_DNA"/>
</dbReference>
<dbReference type="AlphaFoldDB" id="A0A149Q174"/>
<gene>
    <name evidence="1" type="ORF">CI15_00055</name>
</gene>
<reference evidence="1 2" key="1">
    <citation type="journal article" date="2015" name="Int. J. Syst. Evol. Microbiol.">
        <title>Burkholderia monticola sp. nov., isolated from mountain soil.</title>
        <authorList>
            <person name="Baek I."/>
            <person name="Seo B."/>
            <person name="Lee I."/>
            <person name="Yi H."/>
            <person name="Chun J."/>
        </authorList>
    </citation>
    <scope>NUCLEOTIDE SEQUENCE [LARGE SCALE GENOMIC DNA]</scope>
    <source>
        <strain evidence="1 2">JC2948</strain>
    </source>
</reference>
<evidence type="ECO:0000313" key="2">
    <source>
        <dbReference type="Proteomes" id="UP000075613"/>
    </source>
</evidence>
<organism evidence="1 2">
    <name type="scientific">Paraburkholderia monticola</name>
    <dbReference type="NCBI Taxonomy" id="1399968"/>
    <lineage>
        <taxon>Bacteria</taxon>
        <taxon>Pseudomonadati</taxon>
        <taxon>Pseudomonadota</taxon>
        <taxon>Betaproteobacteria</taxon>
        <taxon>Burkholderiales</taxon>
        <taxon>Burkholderiaceae</taxon>
        <taxon>Paraburkholderia</taxon>
    </lineage>
</organism>
<name>A0A149Q174_9BURK</name>
<comment type="caution">
    <text evidence="1">The sequence shown here is derived from an EMBL/GenBank/DDBJ whole genome shotgun (WGS) entry which is preliminary data.</text>
</comment>
<proteinExistence type="predicted"/>
<keyword evidence="2" id="KW-1185">Reference proteome</keyword>
<accession>A0A149Q174</accession>